<keyword evidence="3" id="KW-1185">Reference proteome</keyword>
<evidence type="ECO:0000256" key="1">
    <source>
        <dbReference type="SAM" id="MobiDB-lite"/>
    </source>
</evidence>
<feature type="compositionally biased region" description="Basic and acidic residues" evidence="1">
    <location>
        <begin position="32"/>
        <end position="43"/>
    </location>
</feature>
<comment type="caution">
    <text evidence="2">The sequence shown here is derived from an EMBL/GenBank/DDBJ whole genome shotgun (WGS) entry which is preliminary data.</text>
</comment>
<evidence type="ECO:0000313" key="2">
    <source>
        <dbReference type="EMBL" id="MPC92447.1"/>
    </source>
</evidence>
<organism evidence="2 3">
    <name type="scientific">Portunus trituberculatus</name>
    <name type="common">Swimming crab</name>
    <name type="synonym">Neptunus trituberculatus</name>
    <dbReference type="NCBI Taxonomy" id="210409"/>
    <lineage>
        <taxon>Eukaryota</taxon>
        <taxon>Metazoa</taxon>
        <taxon>Ecdysozoa</taxon>
        <taxon>Arthropoda</taxon>
        <taxon>Crustacea</taxon>
        <taxon>Multicrustacea</taxon>
        <taxon>Malacostraca</taxon>
        <taxon>Eumalacostraca</taxon>
        <taxon>Eucarida</taxon>
        <taxon>Decapoda</taxon>
        <taxon>Pleocyemata</taxon>
        <taxon>Brachyura</taxon>
        <taxon>Eubrachyura</taxon>
        <taxon>Portunoidea</taxon>
        <taxon>Portunidae</taxon>
        <taxon>Portuninae</taxon>
        <taxon>Portunus</taxon>
    </lineage>
</organism>
<reference evidence="2 3" key="1">
    <citation type="submission" date="2019-05" db="EMBL/GenBank/DDBJ databases">
        <title>Another draft genome of Portunus trituberculatus and its Hox gene families provides insights of decapod evolution.</title>
        <authorList>
            <person name="Jeong J.-H."/>
            <person name="Song I."/>
            <person name="Kim S."/>
            <person name="Choi T."/>
            <person name="Kim D."/>
            <person name="Ryu S."/>
            <person name="Kim W."/>
        </authorList>
    </citation>
    <scope>NUCLEOTIDE SEQUENCE [LARGE SCALE GENOMIC DNA]</scope>
    <source>
        <tissue evidence="2">Muscle</tissue>
    </source>
</reference>
<dbReference type="EMBL" id="VSRR010091320">
    <property type="protein sequence ID" value="MPC92447.1"/>
    <property type="molecule type" value="Genomic_DNA"/>
</dbReference>
<sequence length="90" mass="9979">MAGNIAQGRGGEIYRVTDNAVIHGPDAACDGGRGEEGHRRDGEGQGGWEGWSSGRWWELRMSKMEDGPDQTYVRERQANNKNMDKSKNKA</sequence>
<evidence type="ECO:0000313" key="3">
    <source>
        <dbReference type="Proteomes" id="UP000324222"/>
    </source>
</evidence>
<accession>A0A5B7JGL8</accession>
<proteinExistence type="predicted"/>
<feature type="region of interest" description="Disordered" evidence="1">
    <location>
        <begin position="25"/>
        <end position="52"/>
    </location>
</feature>
<dbReference type="Proteomes" id="UP000324222">
    <property type="component" value="Unassembled WGS sequence"/>
</dbReference>
<dbReference type="AlphaFoldDB" id="A0A5B7JGL8"/>
<gene>
    <name evidence="2" type="ORF">E2C01_087536</name>
</gene>
<protein>
    <submittedName>
        <fullName evidence="2">Uncharacterized protein</fullName>
    </submittedName>
</protein>
<feature type="region of interest" description="Disordered" evidence="1">
    <location>
        <begin position="65"/>
        <end position="90"/>
    </location>
</feature>
<name>A0A5B7JGL8_PORTR</name>